<dbReference type="EMBL" id="JASKHM010000022">
    <property type="protein sequence ID" value="MEQ4486516.1"/>
    <property type="molecule type" value="Genomic_DNA"/>
</dbReference>
<dbReference type="InterPro" id="IPR036116">
    <property type="entry name" value="FN3_sf"/>
</dbReference>
<dbReference type="Gene3D" id="2.160.20.10">
    <property type="entry name" value="Single-stranded right-handed beta-helix, Pectin lyase-like"/>
    <property type="match status" value="1"/>
</dbReference>
<dbReference type="SUPFAM" id="SSF49265">
    <property type="entry name" value="Fibronectin type III"/>
    <property type="match status" value="1"/>
</dbReference>
<dbReference type="InterPro" id="IPR012334">
    <property type="entry name" value="Pectin_lyas_fold"/>
</dbReference>
<dbReference type="SUPFAM" id="SSF51126">
    <property type="entry name" value="Pectin lyase-like"/>
    <property type="match status" value="1"/>
</dbReference>
<organism evidence="2 3">
    <name type="scientific">Cohnella silvisoli</name>
    <dbReference type="NCBI Taxonomy" id="2873699"/>
    <lineage>
        <taxon>Bacteria</taxon>
        <taxon>Bacillati</taxon>
        <taxon>Bacillota</taxon>
        <taxon>Bacilli</taxon>
        <taxon>Bacillales</taxon>
        <taxon>Paenibacillaceae</taxon>
        <taxon>Cohnella</taxon>
    </lineage>
</organism>
<protein>
    <recommendedName>
        <fullName evidence="1">Fibronectin type-III domain-containing protein</fullName>
    </recommendedName>
</protein>
<dbReference type="RefSeq" id="WP_232184539.1">
    <property type="nucleotide sequence ID" value="NZ_JAIOAP010000003.1"/>
</dbReference>
<evidence type="ECO:0000313" key="3">
    <source>
        <dbReference type="Proteomes" id="UP001493487"/>
    </source>
</evidence>
<feature type="domain" description="Fibronectin type-III" evidence="1">
    <location>
        <begin position="501"/>
        <end position="603"/>
    </location>
</feature>
<comment type="caution">
    <text evidence="2">The sequence shown here is derived from an EMBL/GenBank/DDBJ whole genome shotgun (WGS) entry which is preliminary data.</text>
</comment>
<evidence type="ECO:0000313" key="2">
    <source>
        <dbReference type="EMBL" id="MEQ4486516.1"/>
    </source>
</evidence>
<dbReference type="Proteomes" id="UP001493487">
    <property type="component" value="Unassembled WGS sequence"/>
</dbReference>
<gene>
    <name evidence="2" type="ORF">QJS35_29500</name>
</gene>
<name>A0ABV1L2M8_9BACL</name>
<keyword evidence="3" id="KW-1185">Reference proteome</keyword>
<dbReference type="InterPro" id="IPR011050">
    <property type="entry name" value="Pectin_lyase_fold/virulence"/>
</dbReference>
<dbReference type="InterPro" id="IPR013783">
    <property type="entry name" value="Ig-like_fold"/>
</dbReference>
<proteinExistence type="predicted"/>
<accession>A0ABV1L2M8</accession>
<sequence>MSNGRGMNAMLKMLVAILLLTAAIELPFGMPSVQAAGTTYYVSSSAGNDGNNGTLTSTPWKSLVKLSSVTFKPGDVIKLLGGDTWDNGETLSLHGNGTAANPITLTAYGTGRPKLVNAGTVIYMEDLSGWNVNGLEIFNKLTDSLSCYQTGPCVRKAAIDISFFGTGISHDITIDNNLVYGLGNGYNTTGIFVTTAFWSNYKKEVAYNLNITNNVVHDFGWYGIGSGGWNEAASSQIFTSALFRNVKMNHNTVYNVSSLGVAIANANNSEMKWNTVHDIGFYSGTDPIGTAAVMPIISSHIDVMFNEVYNVSDNGSGNDAYAIDIDWTSEFVNVQYNRVYDTLGGGIETMANTHSTIANNRMSGGQGKTAVGNGAIGITDFTGDLADYSGTKNLTVRNNLIVVDQPNTAGISAKYVSGGTWTGNQFTNNKIILTTGVSGTEVYNYGANASVAVSDYNKIYSSGGSAFSAHYNGTNYTGLSGWRSGTGYDANSSTLPLDTTAPTNPSGATASWNSGNSTMSVTWTAATDAGSGISHYNIYRSTASSFTPGYTNMVGQSTTTSFADTQELQSSTVYYYKIQAEDNNGNVSAGTATANATSGTVAAPPLARFQASIDFSAIRQGPIWNYDSFDGNNYTNIASFDYSYGAWRDGATYLNVSPNSQHPESAKESVRAWVAPYTGTITVTAQGNISLWSSGGDGVNVRLLKNGTQLWPASGYQLVTYGAPVSFPTTSVSVAKGDTLYFAVNRNVTATSDSTTWDPVITYTAITEPTSTSTYQASTGFSTTTQGPVWYYQKWNGISFTNIAAYDASWSSWRDGATYLMVGINYQHPESTASSARTWVAPAKGTVAVSANGNLSLWSPGGDGVLVKIMKNGIKVWPRGSQPADKWQYVSYSSPYTFPTQLINVTEGDQLEFTVNMNGTITSDATTWDPIVQYQ</sequence>
<dbReference type="PROSITE" id="PS50853">
    <property type="entry name" value="FN3"/>
    <property type="match status" value="1"/>
</dbReference>
<dbReference type="CDD" id="cd00063">
    <property type="entry name" value="FN3"/>
    <property type="match status" value="1"/>
</dbReference>
<dbReference type="SMART" id="SM00710">
    <property type="entry name" value="PbH1"/>
    <property type="match status" value="7"/>
</dbReference>
<reference evidence="2 3" key="1">
    <citation type="journal article" date="2023" name="Genome Announc.">
        <title>Pan-Genome Analyses of the Genus Cohnella and Proposal of the Novel Species Cohnella silvisoli sp. nov., Isolated from Forest Soil.</title>
        <authorList>
            <person name="Wang C."/>
            <person name="Mao L."/>
            <person name="Bao G."/>
            <person name="Zhu H."/>
        </authorList>
    </citation>
    <scope>NUCLEOTIDE SEQUENCE [LARGE SCALE GENOMIC DNA]</scope>
    <source>
        <strain evidence="2 3">NL03-T5-1</strain>
    </source>
</reference>
<dbReference type="InterPro" id="IPR006626">
    <property type="entry name" value="PbH1"/>
</dbReference>
<dbReference type="InterPro" id="IPR003961">
    <property type="entry name" value="FN3_dom"/>
</dbReference>
<evidence type="ECO:0000259" key="1">
    <source>
        <dbReference type="PROSITE" id="PS50853"/>
    </source>
</evidence>
<dbReference type="Gene3D" id="2.60.40.10">
    <property type="entry name" value="Immunoglobulins"/>
    <property type="match status" value="1"/>
</dbReference>